<proteinExistence type="predicted"/>
<dbReference type="InterPro" id="IPR011051">
    <property type="entry name" value="RmlC_Cupin_sf"/>
</dbReference>
<dbReference type="InterPro" id="IPR014710">
    <property type="entry name" value="RmlC-like_jellyroll"/>
</dbReference>
<dbReference type="InterPro" id="IPR051610">
    <property type="entry name" value="GPI/OXD"/>
</dbReference>
<evidence type="ECO:0000313" key="3">
    <source>
        <dbReference type="EMBL" id="MFC5454622.1"/>
    </source>
</evidence>
<dbReference type="EMBL" id="JBHSMQ010000002">
    <property type="protein sequence ID" value="MFC5454622.1"/>
    <property type="molecule type" value="Genomic_DNA"/>
</dbReference>
<accession>A0ABW0KPI0</accession>
<keyword evidence="4" id="KW-1185">Reference proteome</keyword>
<dbReference type="SUPFAM" id="SSF51182">
    <property type="entry name" value="RmlC-like cupins"/>
    <property type="match status" value="1"/>
</dbReference>
<name>A0ABW0KPI0_9BACT</name>
<dbReference type="PANTHER" id="PTHR35848:SF6">
    <property type="entry name" value="CUPIN TYPE-2 DOMAIN-CONTAINING PROTEIN"/>
    <property type="match status" value="1"/>
</dbReference>
<evidence type="ECO:0000256" key="1">
    <source>
        <dbReference type="ARBA" id="ARBA00022723"/>
    </source>
</evidence>
<dbReference type="RefSeq" id="WP_377164887.1">
    <property type="nucleotide sequence ID" value="NZ_JBHSMQ010000002.1"/>
</dbReference>
<organism evidence="3 4">
    <name type="scientific">Prosthecobacter fluviatilis</name>
    <dbReference type="NCBI Taxonomy" id="445931"/>
    <lineage>
        <taxon>Bacteria</taxon>
        <taxon>Pseudomonadati</taxon>
        <taxon>Verrucomicrobiota</taxon>
        <taxon>Verrucomicrobiia</taxon>
        <taxon>Verrucomicrobiales</taxon>
        <taxon>Verrucomicrobiaceae</taxon>
        <taxon>Prosthecobacter</taxon>
    </lineage>
</organism>
<sequence length="138" mass="15563">MSDAIANRRFVTAAEKIDYLSPWTLEEWICRGDIVNNEHLMMVRANMEPGRSHPFHSHPTREELIYVISGKAEQWVGTQKKILGPGDTAFIPMGEVHGTWNVGEEMLVFLAILSPAKADEPGLVDHSEEEPWKSLRAP</sequence>
<reference evidence="4" key="1">
    <citation type="journal article" date="2019" name="Int. J. Syst. Evol. Microbiol.">
        <title>The Global Catalogue of Microorganisms (GCM) 10K type strain sequencing project: providing services to taxonomists for standard genome sequencing and annotation.</title>
        <authorList>
            <consortium name="The Broad Institute Genomics Platform"/>
            <consortium name="The Broad Institute Genome Sequencing Center for Infectious Disease"/>
            <person name="Wu L."/>
            <person name="Ma J."/>
        </authorList>
    </citation>
    <scope>NUCLEOTIDE SEQUENCE [LARGE SCALE GENOMIC DNA]</scope>
    <source>
        <strain evidence="4">CGMCC 4.1469</strain>
    </source>
</reference>
<evidence type="ECO:0000313" key="4">
    <source>
        <dbReference type="Proteomes" id="UP001596052"/>
    </source>
</evidence>
<protein>
    <submittedName>
        <fullName evidence="3">Cupin domain-containing protein</fullName>
    </submittedName>
</protein>
<comment type="caution">
    <text evidence="3">The sequence shown here is derived from an EMBL/GenBank/DDBJ whole genome shotgun (WGS) entry which is preliminary data.</text>
</comment>
<evidence type="ECO:0000259" key="2">
    <source>
        <dbReference type="Pfam" id="PF07883"/>
    </source>
</evidence>
<keyword evidence="1" id="KW-0479">Metal-binding</keyword>
<gene>
    <name evidence="3" type="ORF">ACFQDI_07160</name>
</gene>
<dbReference type="Proteomes" id="UP001596052">
    <property type="component" value="Unassembled WGS sequence"/>
</dbReference>
<dbReference type="InterPro" id="IPR013096">
    <property type="entry name" value="Cupin_2"/>
</dbReference>
<dbReference type="Pfam" id="PF07883">
    <property type="entry name" value="Cupin_2"/>
    <property type="match status" value="1"/>
</dbReference>
<feature type="domain" description="Cupin type-2" evidence="2">
    <location>
        <begin position="45"/>
        <end position="112"/>
    </location>
</feature>
<dbReference type="PANTHER" id="PTHR35848">
    <property type="entry name" value="OXALATE-BINDING PROTEIN"/>
    <property type="match status" value="1"/>
</dbReference>
<dbReference type="Gene3D" id="2.60.120.10">
    <property type="entry name" value="Jelly Rolls"/>
    <property type="match status" value="1"/>
</dbReference>